<keyword evidence="2" id="KW-1185">Reference proteome</keyword>
<sequence length="60" mass="6913">HLYPTLIFSVPVYNYLINRLKKIIDSKKTDLIIKNAANAAKSKILKYYPFTDGYVYTVAT</sequence>
<organism evidence="1 2">
    <name type="scientific">Dentiscutata erythropus</name>
    <dbReference type="NCBI Taxonomy" id="1348616"/>
    <lineage>
        <taxon>Eukaryota</taxon>
        <taxon>Fungi</taxon>
        <taxon>Fungi incertae sedis</taxon>
        <taxon>Mucoromycota</taxon>
        <taxon>Glomeromycotina</taxon>
        <taxon>Glomeromycetes</taxon>
        <taxon>Diversisporales</taxon>
        <taxon>Gigasporaceae</taxon>
        <taxon>Dentiscutata</taxon>
    </lineage>
</organism>
<accession>A0A9N9JV27</accession>
<proteinExistence type="predicted"/>
<reference evidence="1" key="1">
    <citation type="submission" date="2021-06" db="EMBL/GenBank/DDBJ databases">
        <authorList>
            <person name="Kallberg Y."/>
            <person name="Tangrot J."/>
            <person name="Rosling A."/>
        </authorList>
    </citation>
    <scope>NUCLEOTIDE SEQUENCE</scope>
    <source>
        <strain evidence="1">MA453B</strain>
    </source>
</reference>
<comment type="caution">
    <text evidence="1">The sequence shown here is derived from an EMBL/GenBank/DDBJ whole genome shotgun (WGS) entry which is preliminary data.</text>
</comment>
<gene>
    <name evidence="1" type="ORF">DERYTH_LOCUS22604</name>
</gene>
<evidence type="ECO:0000313" key="1">
    <source>
        <dbReference type="EMBL" id="CAG8797040.1"/>
    </source>
</evidence>
<evidence type="ECO:0000313" key="2">
    <source>
        <dbReference type="Proteomes" id="UP000789405"/>
    </source>
</evidence>
<protein>
    <submittedName>
        <fullName evidence="1">14433_t:CDS:1</fullName>
    </submittedName>
</protein>
<feature type="non-terminal residue" evidence="1">
    <location>
        <position position="1"/>
    </location>
</feature>
<name>A0A9N9JV27_9GLOM</name>
<dbReference type="EMBL" id="CAJVPY010031813">
    <property type="protein sequence ID" value="CAG8797040.1"/>
    <property type="molecule type" value="Genomic_DNA"/>
</dbReference>
<dbReference type="AlphaFoldDB" id="A0A9N9JV27"/>
<dbReference type="Proteomes" id="UP000789405">
    <property type="component" value="Unassembled WGS sequence"/>
</dbReference>
<feature type="non-terminal residue" evidence="1">
    <location>
        <position position="60"/>
    </location>
</feature>